<sequence length="916" mass="101158">MIGSKCHVLQKRDPFMESRPSRPELISDTSSDDDSNQSNDHAITPPPLIGPVTHYGVNLSPSSPFSGEYKDSRTIPLHVPVASKRRHTVCNSKNPRVEVDSVAKQPLSPARSRPKARRYTTTNTNGDFSKSPASPDRFIPVRQFMNPPSTLFHIGKSPQELSPEERFLRHRSQKEDPFMPTRPRRSASTPGIPSGRPLQLYYGPRFINLPAITGIDSSLNPEAGPRQVSNGAVWHVGGASTAVGRRSRTTSSRSGGPLTSGTAAPMYNASFLPSVESAEKQSKYESRVALALDIDPARTLLNSHHCWPLLESTPAPFSPLYERFSPLVWKDNAWKKAEKNRCKYSSFYFFHTSTANGAAWLPATHGLLNRLTHFHMVIIGSITPLPREDSARIVPTLPFRILDAPNLRDDFYCSTLAYSITSGILAVGLGHHVYLWSEAFGVQYPPFADQHPSNFVTSLSFSSESGEKDILAVGRHSGTLSLWSVFDSEIRFEVNHPYTITCVAFKHVNSRRMSERFKHVEVDTEDLAVGDDLGNVWYYSVEWPDDEIREDFDWQGSMTLIAKISAHTQQVCGISWSPDGAILATGGNDNACMLFELQDIIPPGELGIISKRPNTLRQSRLNSFVENTHQQLLHRHFIARNLPTSSRPGTAPLSTALLSRVGSLISDHDRTVIVPPNYQRHRLVHSAAVKAIAFAPWQPSLLATGGGSNDRAIHFYHTPSGACLATINVYAQVTGLIWSKTRREIVATFGFAQPEHPFRIAVFAWPSCEQIAAIPWGPNGSSWDRIENESNVDCGRALCAVSYPCRPPTYVLDKLDSPDGSSISSLVNQLRSNRKGGSVHYRRAVVRPRAKEGGLWCPRTVEEGCIIVASSDQSVKFHEVWSSGRKQKAAASGPYGGSEILEGIEGLEAPGKEVIR</sequence>
<comment type="caution">
    <text evidence="5">The sequence shown here is derived from an EMBL/GenBank/DDBJ whole genome shotgun (WGS) entry which is preliminary data.</text>
</comment>
<accession>A0AAN5BS56</accession>
<reference evidence="5" key="1">
    <citation type="submission" date="2023-04" db="EMBL/GenBank/DDBJ databases">
        <title>Aspergillus oryzae NBRC 4228.</title>
        <authorList>
            <person name="Ichikawa N."/>
            <person name="Sato H."/>
            <person name="Tonouchi N."/>
        </authorList>
    </citation>
    <scope>NUCLEOTIDE SEQUENCE</scope>
    <source>
        <strain evidence="5">NBRC 4228</strain>
    </source>
</reference>
<feature type="region of interest" description="Disordered" evidence="4">
    <location>
        <begin position="239"/>
        <end position="261"/>
    </location>
</feature>
<dbReference type="Proteomes" id="UP001165205">
    <property type="component" value="Unassembled WGS sequence"/>
</dbReference>
<dbReference type="AlphaFoldDB" id="A0AAN5BS56"/>
<evidence type="ECO:0000256" key="1">
    <source>
        <dbReference type="ARBA" id="ARBA00022574"/>
    </source>
</evidence>
<feature type="compositionally biased region" description="Low complexity" evidence="4">
    <location>
        <begin position="249"/>
        <end position="261"/>
    </location>
</feature>
<dbReference type="InterPro" id="IPR015943">
    <property type="entry name" value="WD40/YVTN_repeat-like_dom_sf"/>
</dbReference>
<dbReference type="InterPro" id="IPR036322">
    <property type="entry name" value="WD40_repeat_dom_sf"/>
</dbReference>
<evidence type="ECO:0000256" key="3">
    <source>
        <dbReference type="PROSITE-ProRule" id="PRU00221"/>
    </source>
</evidence>
<dbReference type="GO" id="GO:0005680">
    <property type="term" value="C:anaphase-promoting complex"/>
    <property type="evidence" value="ECO:0007669"/>
    <property type="project" value="TreeGrafter"/>
</dbReference>
<dbReference type="InterPro" id="IPR033010">
    <property type="entry name" value="Cdc20/Fizzy"/>
</dbReference>
<dbReference type="PROSITE" id="PS50082">
    <property type="entry name" value="WD_REPEATS_2"/>
    <property type="match status" value="1"/>
</dbReference>
<evidence type="ECO:0000256" key="2">
    <source>
        <dbReference type="ARBA" id="ARBA00022737"/>
    </source>
</evidence>
<dbReference type="PROSITE" id="PS50294">
    <property type="entry name" value="WD_REPEATS_REGION"/>
    <property type="match status" value="1"/>
</dbReference>
<dbReference type="InterPro" id="IPR001680">
    <property type="entry name" value="WD40_rpt"/>
</dbReference>
<feature type="region of interest" description="Disordered" evidence="4">
    <location>
        <begin position="173"/>
        <end position="195"/>
    </location>
</feature>
<evidence type="ECO:0000256" key="4">
    <source>
        <dbReference type="SAM" id="MobiDB-lite"/>
    </source>
</evidence>
<keyword evidence="2" id="KW-0677">Repeat</keyword>
<feature type="region of interest" description="Disordered" evidence="4">
    <location>
        <begin position="102"/>
        <end position="139"/>
    </location>
</feature>
<feature type="compositionally biased region" description="Basic and acidic residues" evidence="4">
    <location>
        <begin position="10"/>
        <end position="22"/>
    </location>
</feature>
<feature type="repeat" description="WD" evidence="3">
    <location>
        <begin position="564"/>
        <end position="598"/>
    </location>
</feature>
<dbReference type="EMBL" id="BSYA01000009">
    <property type="protein sequence ID" value="GMG24208.1"/>
    <property type="molecule type" value="Genomic_DNA"/>
</dbReference>
<dbReference type="GO" id="GO:0010997">
    <property type="term" value="F:anaphase-promoting complex binding"/>
    <property type="evidence" value="ECO:0007669"/>
    <property type="project" value="InterPro"/>
</dbReference>
<dbReference type="PANTHER" id="PTHR19918">
    <property type="entry name" value="CELL DIVISION CYCLE 20 CDC20 FIZZY -RELATED"/>
    <property type="match status" value="1"/>
</dbReference>
<dbReference type="GO" id="GO:1905786">
    <property type="term" value="P:positive regulation of anaphase-promoting complex-dependent catabolic process"/>
    <property type="evidence" value="ECO:0007669"/>
    <property type="project" value="TreeGrafter"/>
</dbReference>
<dbReference type="Pfam" id="PF00400">
    <property type="entry name" value="WD40"/>
    <property type="match status" value="1"/>
</dbReference>
<evidence type="ECO:0000313" key="6">
    <source>
        <dbReference type="Proteomes" id="UP001165205"/>
    </source>
</evidence>
<protein>
    <submittedName>
        <fullName evidence="5">Unnamed protein product</fullName>
    </submittedName>
</protein>
<proteinExistence type="predicted"/>
<dbReference type="GO" id="GO:0031145">
    <property type="term" value="P:anaphase-promoting complex-dependent catabolic process"/>
    <property type="evidence" value="ECO:0007669"/>
    <property type="project" value="TreeGrafter"/>
</dbReference>
<dbReference type="SMART" id="SM00320">
    <property type="entry name" value="WD40"/>
    <property type="match status" value="3"/>
</dbReference>
<feature type="region of interest" description="Disordered" evidence="4">
    <location>
        <begin position="1"/>
        <end position="55"/>
    </location>
</feature>
<dbReference type="SUPFAM" id="SSF50978">
    <property type="entry name" value="WD40 repeat-like"/>
    <property type="match status" value="1"/>
</dbReference>
<dbReference type="GO" id="GO:1990757">
    <property type="term" value="F:ubiquitin ligase activator activity"/>
    <property type="evidence" value="ECO:0007669"/>
    <property type="project" value="TreeGrafter"/>
</dbReference>
<gene>
    <name evidence="5" type="ORF">Aory04_000149900</name>
</gene>
<name>A0AAN5BS56_ASPOZ</name>
<feature type="compositionally biased region" description="Polar residues" evidence="4">
    <location>
        <begin position="119"/>
        <end position="132"/>
    </location>
</feature>
<dbReference type="Gene3D" id="2.130.10.10">
    <property type="entry name" value="YVTN repeat-like/Quinoprotein amine dehydrogenase"/>
    <property type="match status" value="2"/>
</dbReference>
<organism evidence="5 6">
    <name type="scientific">Aspergillus oryzae</name>
    <name type="common">Yellow koji mold</name>
    <dbReference type="NCBI Taxonomy" id="5062"/>
    <lineage>
        <taxon>Eukaryota</taxon>
        <taxon>Fungi</taxon>
        <taxon>Dikarya</taxon>
        <taxon>Ascomycota</taxon>
        <taxon>Pezizomycotina</taxon>
        <taxon>Eurotiomycetes</taxon>
        <taxon>Eurotiomycetidae</taxon>
        <taxon>Eurotiales</taxon>
        <taxon>Aspergillaceae</taxon>
        <taxon>Aspergillus</taxon>
        <taxon>Aspergillus subgen. Circumdati</taxon>
    </lineage>
</organism>
<dbReference type="PANTHER" id="PTHR19918:SF5">
    <property type="entry name" value="MEIOSIS-SPECIFIC APC_C ACTIVATOR PROTEIN AMA1"/>
    <property type="match status" value="1"/>
</dbReference>
<keyword evidence="1 3" id="KW-0853">WD repeat</keyword>
<evidence type="ECO:0000313" key="5">
    <source>
        <dbReference type="EMBL" id="GMG24208.1"/>
    </source>
</evidence>